<dbReference type="Proteomes" id="UP000540423">
    <property type="component" value="Unassembled WGS sequence"/>
</dbReference>
<dbReference type="InterPro" id="IPR036440">
    <property type="entry name" value="Peptidase_C15-like_sf"/>
</dbReference>
<evidence type="ECO:0000256" key="8">
    <source>
        <dbReference type="ARBA" id="ARBA00022807"/>
    </source>
</evidence>
<comment type="subunit">
    <text evidence="9">Homotetramer.</text>
</comment>
<evidence type="ECO:0000313" key="13">
    <source>
        <dbReference type="Proteomes" id="UP000540423"/>
    </source>
</evidence>
<feature type="active site" evidence="9 11">
    <location>
        <position position="146"/>
    </location>
</feature>
<keyword evidence="6 9" id="KW-0645">Protease</keyword>
<dbReference type="SUPFAM" id="SSF53182">
    <property type="entry name" value="Pyrrolidone carboxyl peptidase (pyroglutamate aminopeptidase)"/>
    <property type="match status" value="1"/>
</dbReference>
<accession>A0A7X0LNE6</accession>
<evidence type="ECO:0000256" key="5">
    <source>
        <dbReference type="ARBA" id="ARBA00022490"/>
    </source>
</evidence>
<dbReference type="Pfam" id="PF01470">
    <property type="entry name" value="Peptidase_C15"/>
    <property type="match status" value="1"/>
</dbReference>
<dbReference type="EMBL" id="JACHEM010000002">
    <property type="protein sequence ID" value="MBB6434414.1"/>
    <property type="molecule type" value="Genomic_DNA"/>
</dbReference>
<dbReference type="InterPro" id="IPR033694">
    <property type="entry name" value="PGPEP1_Cys_AS"/>
</dbReference>
<evidence type="ECO:0000313" key="12">
    <source>
        <dbReference type="EMBL" id="MBB6434414.1"/>
    </source>
</evidence>
<dbReference type="NCBIfam" id="TIGR00504">
    <property type="entry name" value="pyro_pdase"/>
    <property type="match status" value="1"/>
</dbReference>
<evidence type="ECO:0000256" key="4">
    <source>
        <dbReference type="ARBA" id="ARBA00006641"/>
    </source>
</evidence>
<dbReference type="GO" id="GO:0016920">
    <property type="term" value="F:pyroglutamyl-peptidase activity"/>
    <property type="evidence" value="ECO:0007669"/>
    <property type="project" value="UniProtKB-UniRule"/>
</dbReference>
<evidence type="ECO:0000256" key="7">
    <source>
        <dbReference type="ARBA" id="ARBA00022801"/>
    </source>
</evidence>
<comment type="similarity">
    <text evidence="4 9">Belongs to the peptidase C15 family.</text>
</comment>
<dbReference type="RefSeq" id="WP_185027039.1">
    <property type="nucleotide sequence ID" value="NZ_BNBN01000002.1"/>
</dbReference>
<protein>
    <recommendedName>
        <fullName evidence="9">Pyrrolidone-carboxylate peptidase</fullName>
        <ecNumber evidence="9">3.4.19.3</ecNumber>
    </recommendedName>
    <alternativeName>
        <fullName evidence="9">5-oxoprolyl-peptidase</fullName>
    </alternativeName>
    <alternativeName>
        <fullName evidence="9">Pyroglutamyl-peptidase I</fullName>
        <shortName evidence="9">PGP-I</shortName>
        <shortName evidence="9">Pyrase</shortName>
    </alternativeName>
</protein>
<evidence type="ECO:0000256" key="2">
    <source>
        <dbReference type="ARBA" id="ARBA00002280"/>
    </source>
</evidence>
<dbReference type="PANTHER" id="PTHR23402">
    <property type="entry name" value="PROTEASE FAMILY C15 PYROGLUTAMYL-PEPTIDASE I-RELATED"/>
    <property type="match status" value="1"/>
</dbReference>
<evidence type="ECO:0000256" key="10">
    <source>
        <dbReference type="PROSITE-ProRule" id="PRU10076"/>
    </source>
</evidence>
<dbReference type="InterPro" id="IPR000816">
    <property type="entry name" value="Peptidase_C15"/>
</dbReference>
<evidence type="ECO:0000256" key="9">
    <source>
        <dbReference type="HAMAP-Rule" id="MF_00417"/>
    </source>
</evidence>
<feature type="active site" evidence="9 10">
    <location>
        <position position="83"/>
    </location>
</feature>
<gene>
    <name evidence="9" type="primary">pcp</name>
    <name evidence="12" type="ORF">HNQ79_000862</name>
</gene>
<evidence type="ECO:0000256" key="3">
    <source>
        <dbReference type="ARBA" id="ARBA00004496"/>
    </source>
</evidence>
<keyword evidence="8 9" id="KW-0788">Thiol protease</keyword>
<comment type="subcellular location">
    <subcellularLocation>
        <location evidence="3 9">Cytoplasm</location>
    </subcellularLocation>
</comment>
<dbReference type="PROSITE" id="PS01334">
    <property type="entry name" value="PYRASE_CYS"/>
    <property type="match status" value="1"/>
</dbReference>
<keyword evidence="5 9" id="KW-0963">Cytoplasm</keyword>
<dbReference type="HAMAP" id="MF_00417">
    <property type="entry name" value="Pyrrolid_peptidase"/>
    <property type="match status" value="1"/>
</dbReference>
<dbReference type="Gene3D" id="3.40.630.20">
    <property type="entry name" value="Peptidase C15, pyroglutamyl peptidase I-like"/>
    <property type="match status" value="1"/>
</dbReference>
<feature type="active site" evidence="9">
    <location>
        <position position="170"/>
    </location>
</feature>
<keyword evidence="13" id="KW-1185">Reference proteome</keyword>
<dbReference type="PANTHER" id="PTHR23402:SF1">
    <property type="entry name" value="PYROGLUTAMYL-PEPTIDASE I"/>
    <property type="match status" value="1"/>
</dbReference>
<comment type="function">
    <text evidence="2 9">Removes 5-oxoproline from various penultimate amino acid residues except L-proline.</text>
</comment>
<dbReference type="GO" id="GO:0005829">
    <property type="term" value="C:cytosol"/>
    <property type="evidence" value="ECO:0007669"/>
    <property type="project" value="InterPro"/>
</dbReference>
<dbReference type="PIRSF" id="PIRSF015592">
    <property type="entry name" value="Prld-crbxl_pptds"/>
    <property type="match status" value="1"/>
</dbReference>
<evidence type="ECO:0000256" key="11">
    <source>
        <dbReference type="PROSITE-ProRule" id="PRU10077"/>
    </source>
</evidence>
<proteinExistence type="inferred from homology"/>
<dbReference type="PROSITE" id="PS01333">
    <property type="entry name" value="PYRASE_GLU"/>
    <property type="match status" value="1"/>
</dbReference>
<dbReference type="InterPro" id="IPR016125">
    <property type="entry name" value="Peptidase_C15-like"/>
</dbReference>
<dbReference type="FunFam" id="3.40.630.20:FF:000001">
    <property type="entry name" value="Pyrrolidone-carboxylate peptidase"/>
    <property type="match status" value="1"/>
</dbReference>
<dbReference type="PRINTS" id="PR00706">
    <property type="entry name" value="PYROGLUPTASE"/>
</dbReference>
<comment type="catalytic activity">
    <reaction evidence="1 9 10">
        <text>Release of an N-terminal pyroglutamyl group from a polypeptide, the second amino acid generally not being Pro.</text>
        <dbReference type="EC" id="3.4.19.3"/>
    </reaction>
</comment>
<dbReference type="CDD" id="cd00501">
    <property type="entry name" value="Peptidase_C15"/>
    <property type="match status" value="1"/>
</dbReference>
<comment type="caution">
    <text evidence="12">The sequence shown here is derived from an EMBL/GenBank/DDBJ whole genome shotgun (WGS) entry which is preliminary data.</text>
</comment>
<dbReference type="InterPro" id="IPR033693">
    <property type="entry name" value="PGPEP1_Glu_AS"/>
</dbReference>
<dbReference type="NCBIfam" id="NF009676">
    <property type="entry name" value="PRK13197.1"/>
    <property type="match status" value="1"/>
</dbReference>
<organism evidence="12 13">
    <name type="scientific">Streptomyces candidus</name>
    <dbReference type="NCBI Taxonomy" id="67283"/>
    <lineage>
        <taxon>Bacteria</taxon>
        <taxon>Bacillati</taxon>
        <taxon>Actinomycetota</taxon>
        <taxon>Actinomycetes</taxon>
        <taxon>Kitasatosporales</taxon>
        <taxon>Streptomycetaceae</taxon>
        <taxon>Streptomyces</taxon>
    </lineage>
</organism>
<dbReference type="AlphaFoldDB" id="A0A7X0LNE6"/>
<reference evidence="12 13" key="1">
    <citation type="submission" date="2020-08" db="EMBL/GenBank/DDBJ databases">
        <title>Genomic Encyclopedia of Type Strains, Phase IV (KMG-IV): sequencing the most valuable type-strain genomes for metagenomic binning, comparative biology and taxonomic classification.</title>
        <authorList>
            <person name="Goeker M."/>
        </authorList>
    </citation>
    <scope>NUCLEOTIDE SEQUENCE [LARGE SCALE GENOMIC DNA]</scope>
    <source>
        <strain evidence="12 13">DSM 40141</strain>
    </source>
</reference>
<dbReference type="GO" id="GO:0006508">
    <property type="term" value="P:proteolysis"/>
    <property type="evidence" value="ECO:0007669"/>
    <property type="project" value="UniProtKB-KW"/>
</dbReference>
<sequence>MSSLPRVLLAGFEPFGGEDVNPSWQAVSLVRDTPPEGVELRAVRLSCVFGRANDELRAAVAGFVPDLVLCVGQAGGRPDLTVERVAVNVDDARIPDNAGNQPVDEPVVPGGPAAYFAPLPVKACVAAVREAGLPASVSQTAGTFVCNHVFYGLAHLAATEIPGLRGGFVHVPYAPEQVTARALPSLPVPSMADGLRAIITAALTTETDLRVAEGATH</sequence>
<dbReference type="EC" id="3.4.19.3" evidence="9"/>
<name>A0A7X0LNE6_9ACTN</name>
<evidence type="ECO:0000256" key="6">
    <source>
        <dbReference type="ARBA" id="ARBA00022670"/>
    </source>
</evidence>
<keyword evidence="7 9" id="KW-0378">Hydrolase</keyword>
<evidence type="ECO:0000256" key="1">
    <source>
        <dbReference type="ARBA" id="ARBA00001770"/>
    </source>
</evidence>
<dbReference type="InterPro" id="IPR029762">
    <property type="entry name" value="PGP-I_bact-type"/>
</dbReference>